<comment type="caution">
    <text evidence="2">The sequence shown here is derived from an EMBL/GenBank/DDBJ whole genome shotgun (WGS) entry which is preliminary data.</text>
</comment>
<evidence type="ECO:0000313" key="3">
    <source>
        <dbReference type="Proteomes" id="UP000094527"/>
    </source>
</evidence>
<gene>
    <name evidence="2" type="ORF">Ocin01_18412</name>
</gene>
<dbReference type="InterPro" id="IPR032718">
    <property type="entry name" value="PGBD4_Znf_C"/>
</dbReference>
<proteinExistence type="predicted"/>
<evidence type="ECO:0000259" key="1">
    <source>
        <dbReference type="Pfam" id="PF13842"/>
    </source>
</evidence>
<dbReference type="OrthoDB" id="6602143at2759"/>
<keyword evidence="3" id="KW-1185">Reference proteome</keyword>
<dbReference type="OMA" id="MKRLTEH"/>
<evidence type="ECO:0000313" key="2">
    <source>
        <dbReference type="EMBL" id="ODM88271.1"/>
    </source>
</evidence>
<organism evidence="2 3">
    <name type="scientific">Orchesella cincta</name>
    <name type="common">Springtail</name>
    <name type="synonym">Podura cincta</name>
    <dbReference type="NCBI Taxonomy" id="48709"/>
    <lineage>
        <taxon>Eukaryota</taxon>
        <taxon>Metazoa</taxon>
        <taxon>Ecdysozoa</taxon>
        <taxon>Arthropoda</taxon>
        <taxon>Hexapoda</taxon>
        <taxon>Collembola</taxon>
        <taxon>Entomobryomorpha</taxon>
        <taxon>Entomobryoidea</taxon>
        <taxon>Orchesellidae</taxon>
        <taxon>Orchesellinae</taxon>
        <taxon>Orchesella</taxon>
    </lineage>
</organism>
<feature type="domain" description="PiggyBac transposable element-derived protein 4 C-terminal zinc-finger" evidence="1">
    <location>
        <begin position="82"/>
        <end position="127"/>
    </location>
</feature>
<dbReference type="Proteomes" id="UP000094527">
    <property type="component" value="Unassembled WGS sequence"/>
</dbReference>
<dbReference type="Pfam" id="PF13842">
    <property type="entry name" value="zf-Tnp_2"/>
    <property type="match status" value="1"/>
</dbReference>
<dbReference type="AlphaFoldDB" id="A0A1D2M5T2"/>
<dbReference type="PANTHER" id="PTHR46599:SF3">
    <property type="entry name" value="PIGGYBAC TRANSPOSABLE ELEMENT-DERIVED PROTEIN 4"/>
    <property type="match status" value="1"/>
</dbReference>
<dbReference type="PANTHER" id="PTHR46599">
    <property type="entry name" value="PIGGYBAC TRANSPOSABLE ELEMENT-DERIVED PROTEIN 4"/>
    <property type="match status" value="1"/>
</dbReference>
<protein>
    <submittedName>
        <fullName evidence="2">PiggyBac transposable element-derived protein 4</fullName>
    </submittedName>
</protein>
<sequence>MSERIRKGEVRYHSCNGILVERWKDKKEIPMIDFKERLVRQIISTVGEHSTTKGRKATVSLESSKRLTERHFPVQVPVTGKTKYPTKECAVCRKKNGKGKTGRSQTRYMCAECNVGLCVDGCFRTYHTVKRF</sequence>
<dbReference type="EMBL" id="LJIJ01003854">
    <property type="protein sequence ID" value="ODM88271.1"/>
    <property type="molecule type" value="Genomic_DNA"/>
</dbReference>
<reference evidence="2 3" key="1">
    <citation type="journal article" date="2016" name="Genome Biol. Evol.">
        <title>Gene Family Evolution Reflects Adaptation to Soil Environmental Stressors in the Genome of the Collembolan Orchesella cincta.</title>
        <authorList>
            <person name="Faddeeva-Vakhrusheva A."/>
            <person name="Derks M.F."/>
            <person name="Anvar S.Y."/>
            <person name="Agamennone V."/>
            <person name="Suring W."/>
            <person name="Smit S."/>
            <person name="van Straalen N.M."/>
            <person name="Roelofs D."/>
        </authorList>
    </citation>
    <scope>NUCLEOTIDE SEQUENCE [LARGE SCALE GENOMIC DNA]</scope>
    <source>
        <tissue evidence="2">Mixed pool</tissue>
    </source>
</reference>
<accession>A0A1D2M5T2</accession>
<name>A0A1D2M5T2_ORCCI</name>